<keyword evidence="2" id="KW-0614">Plasmid</keyword>
<dbReference type="InterPro" id="IPR036390">
    <property type="entry name" value="WH_DNA-bd_sf"/>
</dbReference>
<protein>
    <submittedName>
        <fullName evidence="2">MarR family transcriptional regulator protein</fullName>
    </submittedName>
</protein>
<dbReference type="OrthoDB" id="8906692at2"/>
<dbReference type="GO" id="GO:0006950">
    <property type="term" value="P:response to stress"/>
    <property type="evidence" value="ECO:0007669"/>
    <property type="project" value="TreeGrafter"/>
</dbReference>
<dbReference type="KEGG" id="rei:IE4771_PD00115"/>
<accession>A0A060IFB4</accession>
<dbReference type="GO" id="GO:0003700">
    <property type="term" value="F:DNA-binding transcription factor activity"/>
    <property type="evidence" value="ECO:0007669"/>
    <property type="project" value="InterPro"/>
</dbReference>
<feature type="domain" description="HTH marR-type" evidence="1">
    <location>
        <begin position="5"/>
        <end position="137"/>
    </location>
</feature>
<dbReference type="AlphaFoldDB" id="A0A060IFB4"/>
<dbReference type="Proteomes" id="UP000027180">
    <property type="component" value="Plasmid pRetIE4771d"/>
</dbReference>
<organism evidence="2 3">
    <name type="scientific">Rhizobium etli bv. mimosae str. IE4771</name>
    <dbReference type="NCBI Taxonomy" id="1432050"/>
    <lineage>
        <taxon>Bacteria</taxon>
        <taxon>Pseudomonadati</taxon>
        <taxon>Pseudomonadota</taxon>
        <taxon>Alphaproteobacteria</taxon>
        <taxon>Hyphomicrobiales</taxon>
        <taxon>Rhizobiaceae</taxon>
        <taxon>Rhizobium/Agrobacterium group</taxon>
        <taxon>Rhizobium</taxon>
    </lineage>
</organism>
<evidence type="ECO:0000313" key="2">
    <source>
        <dbReference type="EMBL" id="AIC30670.1"/>
    </source>
</evidence>
<dbReference type="PANTHER" id="PTHR33164:SF43">
    <property type="entry name" value="HTH-TYPE TRANSCRIPTIONAL REPRESSOR YETL"/>
    <property type="match status" value="1"/>
</dbReference>
<dbReference type="PRINTS" id="PR00598">
    <property type="entry name" value="HTHMARR"/>
</dbReference>
<dbReference type="EMBL" id="CP006990">
    <property type="protein sequence ID" value="AIC30670.1"/>
    <property type="molecule type" value="Genomic_DNA"/>
</dbReference>
<dbReference type="InterPro" id="IPR000835">
    <property type="entry name" value="HTH_MarR-typ"/>
</dbReference>
<dbReference type="PANTHER" id="PTHR33164">
    <property type="entry name" value="TRANSCRIPTIONAL REGULATOR, MARR FAMILY"/>
    <property type="match status" value="1"/>
</dbReference>
<dbReference type="RefSeq" id="WP_010058792.1">
    <property type="nucleotide sequence ID" value="NZ_CP006990.1"/>
</dbReference>
<dbReference type="InterPro" id="IPR039422">
    <property type="entry name" value="MarR/SlyA-like"/>
</dbReference>
<dbReference type="Gene3D" id="1.10.10.10">
    <property type="entry name" value="Winged helix-like DNA-binding domain superfamily/Winged helix DNA-binding domain"/>
    <property type="match status" value="1"/>
</dbReference>
<reference evidence="2 3" key="1">
    <citation type="submission" date="2013-12" db="EMBL/GenBank/DDBJ databases">
        <title>Complete genome sequence of Rhizobium etli bv. mimosae IE4771.</title>
        <authorList>
            <person name="Bustos P."/>
            <person name="Santamaria R.I."/>
            <person name="Lozano L."/>
            <person name="Ormeno-Orrillo E."/>
            <person name="Rogel M.A."/>
            <person name="Romero D."/>
            <person name="Cevallos M.A."/>
            <person name="Martinez-Romero E."/>
            <person name="Gonzalez V."/>
        </authorList>
    </citation>
    <scope>NUCLEOTIDE SEQUENCE [LARGE SCALE GENOMIC DNA]</scope>
    <source>
        <strain evidence="2 3">IE4771</strain>
        <plasmid evidence="3">Plasmid pRetIE4771d</plasmid>
    </source>
</reference>
<name>A0A060IFB4_RHIET</name>
<proteinExistence type="predicted"/>
<evidence type="ECO:0000259" key="1">
    <source>
        <dbReference type="PROSITE" id="PS50995"/>
    </source>
</evidence>
<dbReference type="SUPFAM" id="SSF46785">
    <property type="entry name" value="Winged helix' DNA-binding domain"/>
    <property type="match status" value="1"/>
</dbReference>
<geneLocation type="plasmid" evidence="2 3">
    <name>pRetIE4771d</name>
</geneLocation>
<dbReference type="HOGENOM" id="CLU_083287_8_2_5"/>
<dbReference type="PROSITE" id="PS50995">
    <property type="entry name" value="HTH_MARR_2"/>
    <property type="match status" value="1"/>
</dbReference>
<gene>
    <name evidence="2" type="ORF">IE4771_PD00115</name>
</gene>
<dbReference type="SMART" id="SM00347">
    <property type="entry name" value="HTH_MARR"/>
    <property type="match status" value="1"/>
</dbReference>
<sequence length="151" mass="16927">MYKLTDSVPYLLNRAGVRIAEVFAQRISEHDLTVAMYRVLAMLKERNESTLGDLADVVSVEISTLSRLVGTLAKRKLVSRTRPEDNGRIVIVRLTPQGEALTQQLMPLAVELERTAVQDMSDEEIEALKKALRRMHSNLPAISTKGKIAER</sequence>
<dbReference type="InterPro" id="IPR036388">
    <property type="entry name" value="WH-like_DNA-bd_sf"/>
</dbReference>
<evidence type="ECO:0000313" key="3">
    <source>
        <dbReference type="Proteomes" id="UP000027180"/>
    </source>
</evidence>
<dbReference type="Pfam" id="PF01047">
    <property type="entry name" value="MarR"/>
    <property type="match status" value="1"/>
</dbReference>